<name>A0ABS2LNV5_9ACTN</name>
<dbReference type="EMBL" id="JAFBBP010000001">
    <property type="protein sequence ID" value="MBM7489870.1"/>
    <property type="molecule type" value="Genomic_DNA"/>
</dbReference>
<feature type="signal peptide" evidence="1">
    <location>
        <begin position="1"/>
        <end position="26"/>
    </location>
</feature>
<evidence type="ECO:0000313" key="3">
    <source>
        <dbReference type="Proteomes" id="UP000764837"/>
    </source>
</evidence>
<gene>
    <name evidence="2" type="ORF">JOD64_001092</name>
</gene>
<dbReference type="RefSeq" id="WP_204941208.1">
    <property type="nucleotide sequence ID" value="NZ_JAFBBP010000001.1"/>
</dbReference>
<proteinExistence type="predicted"/>
<protein>
    <submittedName>
        <fullName evidence="2">Uncharacterized protein</fullName>
    </submittedName>
</protein>
<feature type="chain" id="PRO_5045520180" evidence="1">
    <location>
        <begin position="27"/>
        <end position="135"/>
    </location>
</feature>
<dbReference type="Proteomes" id="UP000764837">
    <property type="component" value="Unassembled WGS sequence"/>
</dbReference>
<comment type="caution">
    <text evidence="2">The sequence shown here is derived from an EMBL/GenBank/DDBJ whole genome shotgun (WGS) entry which is preliminary data.</text>
</comment>
<keyword evidence="1" id="KW-0732">Signal</keyword>
<organism evidence="2 3">
    <name type="scientific">Micromonospora luteifusca</name>
    <dbReference type="NCBI Taxonomy" id="709860"/>
    <lineage>
        <taxon>Bacteria</taxon>
        <taxon>Bacillati</taxon>
        <taxon>Actinomycetota</taxon>
        <taxon>Actinomycetes</taxon>
        <taxon>Micromonosporales</taxon>
        <taxon>Micromonosporaceae</taxon>
        <taxon>Micromonospora</taxon>
    </lineage>
</organism>
<accession>A0ABS2LNV5</accession>
<keyword evidence="3" id="KW-1185">Reference proteome</keyword>
<sequence>MRRIITTIALLGLSLFVVLAPTPASAASNAEVTSATLVARGVAVDLTISTTCPDGLVGNIDLSLRQRSGDRVAYGTGTAPIYCTGEPQVVTGRVFAEAGGLAFHKGVALANGNVDLCEQEYCDYLQFNNTVRITR</sequence>
<reference evidence="2 3" key="1">
    <citation type="submission" date="2021-01" db="EMBL/GenBank/DDBJ databases">
        <title>Sequencing the genomes of 1000 actinobacteria strains.</title>
        <authorList>
            <person name="Klenk H.-P."/>
        </authorList>
    </citation>
    <scope>NUCLEOTIDE SEQUENCE [LARGE SCALE GENOMIC DNA]</scope>
    <source>
        <strain evidence="2 3">DSM 100204</strain>
    </source>
</reference>
<evidence type="ECO:0000256" key="1">
    <source>
        <dbReference type="SAM" id="SignalP"/>
    </source>
</evidence>
<evidence type="ECO:0000313" key="2">
    <source>
        <dbReference type="EMBL" id="MBM7489870.1"/>
    </source>
</evidence>